<keyword evidence="2" id="KW-1185">Reference proteome</keyword>
<accession>A0ACB9QYP1</accession>
<proteinExistence type="predicted"/>
<evidence type="ECO:0000313" key="1">
    <source>
        <dbReference type="EMBL" id="KAI4371699.1"/>
    </source>
</evidence>
<dbReference type="EMBL" id="CM042883">
    <property type="protein sequence ID" value="KAI4371699.1"/>
    <property type="molecule type" value="Genomic_DNA"/>
</dbReference>
<organism evidence="1 2">
    <name type="scientific">Melastoma candidum</name>
    <dbReference type="NCBI Taxonomy" id="119954"/>
    <lineage>
        <taxon>Eukaryota</taxon>
        <taxon>Viridiplantae</taxon>
        <taxon>Streptophyta</taxon>
        <taxon>Embryophyta</taxon>
        <taxon>Tracheophyta</taxon>
        <taxon>Spermatophyta</taxon>
        <taxon>Magnoliopsida</taxon>
        <taxon>eudicotyledons</taxon>
        <taxon>Gunneridae</taxon>
        <taxon>Pentapetalae</taxon>
        <taxon>rosids</taxon>
        <taxon>malvids</taxon>
        <taxon>Myrtales</taxon>
        <taxon>Melastomataceae</taxon>
        <taxon>Melastomatoideae</taxon>
        <taxon>Melastomateae</taxon>
        <taxon>Melastoma</taxon>
    </lineage>
</organism>
<name>A0ACB9QYP1_9MYRT</name>
<gene>
    <name evidence="1" type="ORF">MLD38_010021</name>
</gene>
<reference evidence="2" key="1">
    <citation type="journal article" date="2023" name="Front. Plant Sci.">
        <title>Chromosomal-level genome assembly of Melastoma candidum provides insights into trichome evolution.</title>
        <authorList>
            <person name="Zhong Y."/>
            <person name="Wu W."/>
            <person name="Sun C."/>
            <person name="Zou P."/>
            <person name="Liu Y."/>
            <person name="Dai S."/>
            <person name="Zhou R."/>
        </authorList>
    </citation>
    <scope>NUCLEOTIDE SEQUENCE [LARGE SCALE GENOMIC DNA]</scope>
</reference>
<dbReference type="Proteomes" id="UP001057402">
    <property type="component" value="Chromosome 4"/>
</dbReference>
<sequence>MAPSEDPYQQMPSPSKPSPSTGSQCNKAYSIKKGETCYAVMQMFKLKENNFYQINPNVECNHLFVGQWLCVKAGGSGN</sequence>
<comment type="caution">
    <text evidence="1">The sequence shown here is derived from an EMBL/GenBank/DDBJ whole genome shotgun (WGS) entry which is preliminary data.</text>
</comment>
<evidence type="ECO:0000313" key="2">
    <source>
        <dbReference type="Proteomes" id="UP001057402"/>
    </source>
</evidence>
<protein>
    <submittedName>
        <fullName evidence="1">Uncharacterized protein</fullName>
    </submittedName>
</protein>